<reference evidence="4" key="1">
    <citation type="submission" date="2022-11" db="UniProtKB">
        <authorList>
            <consortium name="WormBaseParasite"/>
        </authorList>
    </citation>
    <scope>IDENTIFICATION</scope>
</reference>
<keyword evidence="2" id="KW-0472">Membrane</keyword>
<dbReference type="AlphaFoldDB" id="A0A915DQD4"/>
<evidence type="ECO:0000256" key="1">
    <source>
        <dbReference type="SAM" id="MobiDB-lite"/>
    </source>
</evidence>
<organism evidence="3 4">
    <name type="scientific">Ditylenchus dipsaci</name>
    <dbReference type="NCBI Taxonomy" id="166011"/>
    <lineage>
        <taxon>Eukaryota</taxon>
        <taxon>Metazoa</taxon>
        <taxon>Ecdysozoa</taxon>
        <taxon>Nematoda</taxon>
        <taxon>Chromadorea</taxon>
        <taxon>Rhabditida</taxon>
        <taxon>Tylenchina</taxon>
        <taxon>Tylenchomorpha</taxon>
        <taxon>Sphaerularioidea</taxon>
        <taxon>Anguinidae</taxon>
        <taxon>Anguininae</taxon>
        <taxon>Ditylenchus</taxon>
    </lineage>
</organism>
<feature type="region of interest" description="Disordered" evidence="1">
    <location>
        <begin position="1"/>
        <end position="56"/>
    </location>
</feature>
<feature type="transmembrane region" description="Helical" evidence="2">
    <location>
        <begin position="100"/>
        <end position="120"/>
    </location>
</feature>
<dbReference type="Proteomes" id="UP000887574">
    <property type="component" value="Unplaced"/>
</dbReference>
<proteinExistence type="predicted"/>
<keyword evidence="2" id="KW-0812">Transmembrane</keyword>
<dbReference type="WBParaSite" id="jg21801">
    <property type="protein sequence ID" value="jg21801"/>
    <property type="gene ID" value="jg21801"/>
</dbReference>
<evidence type="ECO:0000313" key="4">
    <source>
        <dbReference type="WBParaSite" id="jg21801"/>
    </source>
</evidence>
<keyword evidence="3" id="KW-1185">Reference proteome</keyword>
<protein>
    <submittedName>
        <fullName evidence="4">Uncharacterized protein</fullName>
    </submittedName>
</protein>
<accession>A0A915DQD4</accession>
<evidence type="ECO:0000313" key="3">
    <source>
        <dbReference type="Proteomes" id="UP000887574"/>
    </source>
</evidence>
<feature type="compositionally biased region" description="Polar residues" evidence="1">
    <location>
        <begin position="28"/>
        <end position="38"/>
    </location>
</feature>
<keyword evidence="2" id="KW-1133">Transmembrane helix</keyword>
<name>A0A915DQD4_9BILA</name>
<evidence type="ECO:0000256" key="2">
    <source>
        <dbReference type="SAM" id="Phobius"/>
    </source>
</evidence>
<feature type="compositionally biased region" description="Basic and acidic residues" evidence="1">
    <location>
        <begin position="1"/>
        <end position="15"/>
    </location>
</feature>
<sequence>MANFDHNPKSEDLEVTKGAQKKGKDGSNNKSPSASYPEQATIFEKQEAGGNQHNNKKLQINCETKNNFCHDQQQSFVAMAPPSERSTERRYTLAEVICRVVGFFGLIFLAILFFYIAFLLDEKDKTINKHIDCLKGTRHFP</sequence>